<comment type="similarity">
    <text evidence="1">Belongs to the tryptophan dimethylallyltransferase family.</text>
</comment>
<dbReference type="EMBL" id="LFIV01000197">
    <property type="protein sequence ID" value="KZL65896.1"/>
    <property type="molecule type" value="Genomic_DNA"/>
</dbReference>
<feature type="binding site" evidence="3">
    <location>
        <position position="253"/>
    </location>
    <ligand>
        <name>dimethylallyl diphosphate</name>
        <dbReference type="ChEBI" id="CHEBI:57623"/>
    </ligand>
</feature>
<feature type="binding site" evidence="3">
    <location>
        <position position="257"/>
    </location>
    <ligand>
        <name>dimethylallyl diphosphate</name>
        <dbReference type="ChEBI" id="CHEBI:57623"/>
    </ligand>
</feature>
<keyword evidence="5" id="KW-1185">Reference proteome</keyword>
<evidence type="ECO:0000256" key="3">
    <source>
        <dbReference type="PIRSR" id="PIRSR000509-1"/>
    </source>
</evidence>
<proteinExistence type="inferred from homology"/>
<feature type="binding site" evidence="3">
    <location>
        <position position="189"/>
    </location>
    <ligand>
        <name>dimethylallyl diphosphate</name>
        <dbReference type="ChEBI" id="CHEBI:57623"/>
    </ligand>
</feature>
<dbReference type="PIRSF" id="PIRSF000509">
    <property type="entry name" value="Trp_DMAT"/>
    <property type="match status" value="1"/>
</dbReference>
<dbReference type="GO" id="GO:0009820">
    <property type="term" value="P:alkaloid metabolic process"/>
    <property type="evidence" value="ECO:0007669"/>
    <property type="project" value="InterPro"/>
</dbReference>
<dbReference type="PANTHER" id="PTHR40627">
    <property type="entry name" value="INDOLE PRENYLTRANSFERASE TDIB-RELATED"/>
    <property type="match status" value="1"/>
</dbReference>
<feature type="binding site" evidence="3">
    <location>
        <position position="336"/>
    </location>
    <ligand>
        <name>dimethylallyl diphosphate</name>
        <dbReference type="ChEBI" id="CHEBI:57623"/>
    </ligand>
</feature>
<comment type="caution">
    <text evidence="4">The sequence shown here is derived from an EMBL/GenBank/DDBJ whole genome shotgun (WGS) entry which is preliminary data.</text>
</comment>
<accession>A0A166NP03</accession>
<reference evidence="4 5" key="1">
    <citation type="submission" date="2015-06" db="EMBL/GenBank/DDBJ databases">
        <title>Survival trade-offs in plant roots during colonization by closely related pathogenic and mutualistic fungi.</title>
        <authorList>
            <person name="Hacquard S."/>
            <person name="Kracher B."/>
            <person name="Hiruma K."/>
            <person name="Weinman A."/>
            <person name="Muench P."/>
            <person name="Garrido Oter R."/>
            <person name="Ver Loren van Themaat E."/>
            <person name="Dallerey J.-F."/>
            <person name="Damm U."/>
            <person name="Henrissat B."/>
            <person name="Lespinet O."/>
            <person name="Thon M."/>
            <person name="Kemen E."/>
            <person name="McHardy A.C."/>
            <person name="Schulze-Lefert P."/>
            <person name="O'Connell R.J."/>
        </authorList>
    </citation>
    <scope>NUCLEOTIDE SEQUENCE [LARGE SCALE GENOMIC DNA]</scope>
    <source>
        <strain evidence="4 5">0861</strain>
    </source>
</reference>
<evidence type="ECO:0000313" key="5">
    <source>
        <dbReference type="Proteomes" id="UP000076552"/>
    </source>
</evidence>
<evidence type="ECO:0000256" key="1">
    <source>
        <dbReference type="ARBA" id="ARBA00010209"/>
    </source>
</evidence>
<dbReference type="GO" id="GO:0016765">
    <property type="term" value="F:transferase activity, transferring alkyl or aryl (other than methyl) groups"/>
    <property type="evidence" value="ECO:0007669"/>
    <property type="project" value="InterPro"/>
</dbReference>
<dbReference type="InterPro" id="IPR012148">
    <property type="entry name" value="ABBA_DMATS-like"/>
</dbReference>
<dbReference type="SFLD" id="SFLDS00036">
    <property type="entry name" value="Aromatic_Prenyltransferase"/>
    <property type="match status" value="1"/>
</dbReference>
<gene>
    <name evidence="4" type="ORF">CT0861_00206</name>
</gene>
<dbReference type="STRING" id="708197.A0A166NP03"/>
<name>A0A166NP03_9PEZI</name>
<dbReference type="AlphaFoldDB" id="A0A166NP03"/>
<dbReference type="Pfam" id="PF11991">
    <property type="entry name" value="Trp_DMAT"/>
    <property type="match status" value="1"/>
</dbReference>
<feature type="binding site" evidence="3">
    <location>
        <position position="255"/>
    </location>
    <ligand>
        <name>dimethylallyl diphosphate</name>
        <dbReference type="ChEBI" id="CHEBI:57623"/>
    </ligand>
</feature>
<feature type="binding site" evidence="3">
    <location>
        <position position="93"/>
    </location>
    <ligand>
        <name>L-tryptophan</name>
        <dbReference type="ChEBI" id="CHEBI:57912"/>
    </ligand>
</feature>
<dbReference type="PANTHER" id="PTHR40627:SF4">
    <property type="entry name" value="PRENYLTRANSFERASE ASQH1-RELATED"/>
    <property type="match status" value="1"/>
</dbReference>
<sequence length="417" mass="46459">MVTTANQPTSMNKVLAQAPEKWNLPRTADSDWWWQVLGSQFKAMLSAAGYSIFDQSTALVFFYQWVTPRLGPKPISSEAVWKSFMTDDHSPIEYSWKWGFGDGAPEVRYSIEPIGHYAGTASDPLNQNLTCDFLAQLYRSGQQGLNLEWFNHFKHALLGPGTPASKAEVASQSTLFVAFEITSSAIGVKAYFIPVDAPGNSASDQISRAIASASCPNLAARNQLDSFLRKDIYGRTVKPFMLGIDCISPAESRLKVYSRSRVTTFELVRHVMSVGGQRKGIQKAENQLHKLWKLTLGLPDDFPVDRELSYNSHETAGVLFYFDVAPKSALPDVKVYIPVRHYGPSDVLVANGLVQYLKSQSQGIYAQKYLETLKAFATREDINNSNGVQTYISCAYKNGALVITSYLNPQCYHPSWF</sequence>
<feature type="binding site" evidence="3">
    <location>
        <position position="191"/>
    </location>
    <ligand>
        <name>L-tryptophan</name>
        <dbReference type="ChEBI" id="CHEBI:57912"/>
    </ligand>
</feature>
<dbReference type="InterPro" id="IPR033964">
    <property type="entry name" value="ABBA"/>
</dbReference>
<protein>
    <submittedName>
        <fullName evidence="4">Dimethylallyl tryptophan synthase</fullName>
    </submittedName>
</protein>
<dbReference type="Proteomes" id="UP000076552">
    <property type="component" value="Unassembled WGS sequence"/>
</dbReference>
<dbReference type="SFLD" id="SFLDG01162">
    <property type="entry name" value="I"/>
    <property type="match status" value="1"/>
</dbReference>
<feature type="binding site" evidence="3">
    <location>
        <position position="108"/>
    </location>
    <ligand>
        <name>dimethylallyl diphosphate</name>
        <dbReference type="ChEBI" id="CHEBI:57623"/>
    </ligand>
</feature>
<evidence type="ECO:0000313" key="4">
    <source>
        <dbReference type="EMBL" id="KZL65896.1"/>
    </source>
</evidence>
<dbReference type="InterPro" id="IPR017795">
    <property type="entry name" value="ABBA_NscD-like"/>
</dbReference>
<keyword evidence="2" id="KW-0808">Transferase</keyword>
<dbReference type="OrthoDB" id="3354387at2759"/>
<dbReference type="CDD" id="cd13929">
    <property type="entry name" value="PT-DMATS_CymD"/>
    <property type="match status" value="1"/>
</dbReference>
<organism evidence="4 5">
    <name type="scientific">Colletotrichum tofieldiae</name>
    <dbReference type="NCBI Taxonomy" id="708197"/>
    <lineage>
        <taxon>Eukaryota</taxon>
        <taxon>Fungi</taxon>
        <taxon>Dikarya</taxon>
        <taxon>Ascomycota</taxon>
        <taxon>Pezizomycotina</taxon>
        <taxon>Sordariomycetes</taxon>
        <taxon>Hypocreomycetidae</taxon>
        <taxon>Glomerellales</taxon>
        <taxon>Glomerellaceae</taxon>
        <taxon>Colletotrichum</taxon>
        <taxon>Colletotrichum spaethianum species complex</taxon>
    </lineage>
</organism>
<evidence type="ECO:0000256" key="2">
    <source>
        <dbReference type="ARBA" id="ARBA00022679"/>
    </source>
</evidence>
<dbReference type="NCBIfam" id="TIGR03429">
    <property type="entry name" value="arom_pren_DMATS"/>
    <property type="match status" value="1"/>
</dbReference>